<keyword evidence="11" id="KW-0443">Lipid metabolism</keyword>
<gene>
    <name evidence="22" type="primary">LOC114437361</name>
</gene>
<evidence type="ECO:0000256" key="17">
    <source>
        <dbReference type="ARBA" id="ARBA00048666"/>
    </source>
</evidence>
<evidence type="ECO:0000256" key="12">
    <source>
        <dbReference type="ARBA" id="ARBA00023136"/>
    </source>
</evidence>
<name>A0A6P7ISD3_9TELE</name>
<dbReference type="FunFam" id="3.40.50.12780:FF:000005">
    <property type="entry name" value="Solute carrier family 27 member 6"/>
    <property type="match status" value="1"/>
</dbReference>
<feature type="signal peptide" evidence="18">
    <location>
        <begin position="1"/>
        <end position="23"/>
    </location>
</feature>
<evidence type="ECO:0000256" key="18">
    <source>
        <dbReference type="SAM" id="SignalP"/>
    </source>
</evidence>
<evidence type="ECO:0000313" key="22">
    <source>
        <dbReference type="RefSeq" id="XP_028263809.1"/>
    </source>
</evidence>
<keyword evidence="5" id="KW-0436">Ligase</keyword>
<accession>A0A6P7ISD3</accession>
<dbReference type="GO" id="GO:0044539">
    <property type="term" value="P:long-chain fatty acid import into cell"/>
    <property type="evidence" value="ECO:0007669"/>
    <property type="project" value="TreeGrafter"/>
</dbReference>
<dbReference type="GO" id="GO:0004467">
    <property type="term" value="F:long-chain fatty acid-CoA ligase activity"/>
    <property type="evidence" value="ECO:0007669"/>
    <property type="project" value="UniProtKB-EC"/>
</dbReference>
<dbReference type="PROSITE" id="PS00455">
    <property type="entry name" value="AMP_BINDING"/>
    <property type="match status" value="1"/>
</dbReference>
<comment type="similarity">
    <text evidence="2">Belongs to the ATP-dependent AMP-binding enzyme family.</text>
</comment>
<dbReference type="SUPFAM" id="SSF56801">
    <property type="entry name" value="Acetyl-CoA synthetase-like"/>
    <property type="match status" value="1"/>
</dbReference>
<evidence type="ECO:0000256" key="7">
    <source>
        <dbReference type="ARBA" id="ARBA00022741"/>
    </source>
</evidence>
<comment type="subcellular location">
    <subcellularLocation>
        <location evidence="1">Cell membrane</location>
        <topology evidence="1">Multi-pass membrane protein</topology>
    </subcellularLocation>
</comment>
<evidence type="ECO:0000256" key="13">
    <source>
        <dbReference type="ARBA" id="ARBA00024484"/>
    </source>
</evidence>
<comment type="catalytic activity">
    <reaction evidence="13">
        <text>a long-chain fatty acid + ATP + CoA = a long-chain fatty acyl-CoA + AMP + diphosphate</text>
        <dbReference type="Rhea" id="RHEA:15421"/>
        <dbReference type="ChEBI" id="CHEBI:30616"/>
        <dbReference type="ChEBI" id="CHEBI:33019"/>
        <dbReference type="ChEBI" id="CHEBI:57287"/>
        <dbReference type="ChEBI" id="CHEBI:57560"/>
        <dbReference type="ChEBI" id="CHEBI:83139"/>
        <dbReference type="ChEBI" id="CHEBI:456215"/>
        <dbReference type="EC" id="6.2.1.3"/>
    </reaction>
    <physiologicalReaction direction="left-to-right" evidence="13">
        <dbReference type="Rhea" id="RHEA:15422"/>
    </physiologicalReaction>
</comment>
<evidence type="ECO:0000256" key="14">
    <source>
        <dbReference type="ARBA" id="ARBA00026121"/>
    </source>
</evidence>
<keyword evidence="21" id="KW-1185">Reference proteome</keyword>
<protein>
    <recommendedName>
        <fullName evidence="14">long-chain-fatty-acid--CoA ligase</fullName>
        <ecNumber evidence="14">6.2.1.3</ecNumber>
    </recommendedName>
    <alternativeName>
        <fullName evidence="16">Long-chain-fatty-acid--CoA ligase</fullName>
    </alternativeName>
</protein>
<evidence type="ECO:0000256" key="16">
    <source>
        <dbReference type="ARBA" id="ARBA00041297"/>
    </source>
</evidence>
<evidence type="ECO:0000259" key="20">
    <source>
        <dbReference type="Pfam" id="PF13193"/>
    </source>
</evidence>
<evidence type="ECO:0000256" key="3">
    <source>
        <dbReference type="ARBA" id="ARBA00022448"/>
    </source>
</evidence>
<dbReference type="NCBIfam" id="NF006134">
    <property type="entry name" value="PRK08279.1"/>
    <property type="match status" value="1"/>
</dbReference>
<keyword evidence="18" id="KW-0732">Signal</keyword>
<reference evidence="22" key="1">
    <citation type="submission" date="2025-08" db="UniProtKB">
        <authorList>
            <consortium name="RefSeq"/>
        </authorList>
    </citation>
    <scope>IDENTIFICATION</scope>
</reference>
<comment type="catalytic activity">
    <reaction evidence="17">
        <text>tetracosanoate + ATP + CoA = tetracosanoyl-CoA + AMP + diphosphate</text>
        <dbReference type="Rhea" id="RHEA:33639"/>
        <dbReference type="ChEBI" id="CHEBI:30616"/>
        <dbReference type="ChEBI" id="CHEBI:31014"/>
        <dbReference type="ChEBI" id="CHEBI:33019"/>
        <dbReference type="ChEBI" id="CHEBI:57287"/>
        <dbReference type="ChEBI" id="CHEBI:65052"/>
        <dbReference type="ChEBI" id="CHEBI:456215"/>
    </reaction>
    <physiologicalReaction direction="left-to-right" evidence="17">
        <dbReference type="Rhea" id="RHEA:33640"/>
    </physiologicalReaction>
</comment>
<keyword evidence="7" id="KW-0547">Nucleotide-binding</keyword>
<evidence type="ECO:0000256" key="11">
    <source>
        <dbReference type="ARBA" id="ARBA00023098"/>
    </source>
</evidence>
<keyword evidence="4" id="KW-1003">Cell membrane</keyword>
<keyword evidence="9" id="KW-1133">Transmembrane helix</keyword>
<keyword evidence="6" id="KW-0812">Transmembrane</keyword>
<dbReference type="GeneID" id="114437361"/>
<evidence type="ECO:0000256" key="10">
    <source>
        <dbReference type="ARBA" id="ARBA00023055"/>
    </source>
</evidence>
<dbReference type="PANTHER" id="PTHR43107:SF4">
    <property type="entry name" value="LONG-CHAIN FATTY ACID TRANSPORT PROTEIN 2"/>
    <property type="match status" value="1"/>
</dbReference>
<proteinExistence type="inferred from homology"/>
<evidence type="ECO:0000259" key="19">
    <source>
        <dbReference type="Pfam" id="PF00501"/>
    </source>
</evidence>
<evidence type="ECO:0000256" key="5">
    <source>
        <dbReference type="ARBA" id="ARBA00022598"/>
    </source>
</evidence>
<keyword evidence="3" id="KW-0813">Transport</keyword>
<feature type="chain" id="PRO_5028080099" description="long-chain-fatty-acid--CoA ligase" evidence="18">
    <location>
        <begin position="24"/>
        <end position="613"/>
    </location>
</feature>
<dbReference type="EC" id="6.2.1.3" evidence="14"/>
<keyword evidence="12" id="KW-0472">Membrane</keyword>
<keyword evidence="10" id="KW-0445">Lipid transport</keyword>
<dbReference type="AlphaFoldDB" id="A0A6P7ISD3"/>
<dbReference type="Pfam" id="PF13193">
    <property type="entry name" value="AMP-binding_C"/>
    <property type="match status" value="1"/>
</dbReference>
<dbReference type="InterPro" id="IPR025110">
    <property type="entry name" value="AMP-bd_C"/>
</dbReference>
<evidence type="ECO:0000256" key="1">
    <source>
        <dbReference type="ARBA" id="ARBA00004651"/>
    </source>
</evidence>
<evidence type="ECO:0000256" key="2">
    <source>
        <dbReference type="ARBA" id="ARBA00006432"/>
    </source>
</evidence>
<evidence type="ECO:0000256" key="8">
    <source>
        <dbReference type="ARBA" id="ARBA00022832"/>
    </source>
</evidence>
<dbReference type="Gene3D" id="3.40.50.12780">
    <property type="entry name" value="N-terminal domain of ligase-like"/>
    <property type="match status" value="1"/>
</dbReference>
<keyword evidence="8" id="KW-0276">Fatty acid metabolism</keyword>
<dbReference type="Pfam" id="PF00501">
    <property type="entry name" value="AMP-binding"/>
    <property type="match status" value="1"/>
</dbReference>
<dbReference type="GO" id="GO:0005324">
    <property type="term" value="F:long-chain fatty acid transmembrane transporter activity"/>
    <property type="evidence" value="ECO:0007669"/>
    <property type="project" value="TreeGrafter"/>
</dbReference>
<dbReference type="RefSeq" id="XP_028263809.1">
    <property type="nucleotide sequence ID" value="XM_028408008.1"/>
</dbReference>
<dbReference type="Gene3D" id="3.30.300.30">
    <property type="match status" value="1"/>
</dbReference>
<dbReference type="GO" id="GO:0000166">
    <property type="term" value="F:nucleotide binding"/>
    <property type="evidence" value="ECO:0007669"/>
    <property type="project" value="UniProtKB-KW"/>
</dbReference>
<evidence type="ECO:0000256" key="6">
    <source>
        <dbReference type="ARBA" id="ARBA00022692"/>
    </source>
</evidence>
<dbReference type="InParanoid" id="A0A6P7ISD3"/>
<dbReference type="FunFam" id="3.30.300.30:FF:000002">
    <property type="entry name" value="Long-chain fatty acid transport protein 1"/>
    <property type="match status" value="1"/>
</dbReference>
<dbReference type="PANTHER" id="PTHR43107">
    <property type="entry name" value="LONG-CHAIN FATTY ACID TRANSPORT PROTEIN"/>
    <property type="match status" value="1"/>
</dbReference>
<organism evidence="21 22">
    <name type="scientific">Parambassis ranga</name>
    <name type="common">Indian glassy fish</name>
    <dbReference type="NCBI Taxonomy" id="210632"/>
    <lineage>
        <taxon>Eukaryota</taxon>
        <taxon>Metazoa</taxon>
        <taxon>Chordata</taxon>
        <taxon>Craniata</taxon>
        <taxon>Vertebrata</taxon>
        <taxon>Euteleostomi</taxon>
        <taxon>Actinopterygii</taxon>
        <taxon>Neopterygii</taxon>
        <taxon>Teleostei</taxon>
        <taxon>Neoteleostei</taxon>
        <taxon>Acanthomorphata</taxon>
        <taxon>Ovalentaria</taxon>
        <taxon>Ambassidae</taxon>
        <taxon>Parambassis</taxon>
    </lineage>
</organism>
<evidence type="ECO:0000313" key="21">
    <source>
        <dbReference type="Proteomes" id="UP000515145"/>
    </source>
</evidence>
<sequence length="613" mass="69057">MLLWIACTALLLLFFLFHHPYFLQDVQYVLSKLKIRRRIGKYMQTNYLVLDCFLDAVKTQPHRPFIHFKDETFAYQDADVLSNKAARVFLQDRCVQRGDTVALFLGNEPMFVWIWLGLVKIGCSAAFLNCNVRSKSLLHCFSCSGAKTLVAAEELQDAVEEVLPGLMEQQVSVYILGDRCKPAGVKSFTDRMSRASSEAPSKELRSHLTLQSTAVYIYTSGTTGLPKAAVVSHARLWAMSLLPAMAGMTSEDVTYVCLPLYHSAGLLGLTGGIERGVPVVLRSKFSASQFWDDCRKYNVTVIQYIGETMRYLCNTPKKLSDRNHKVRLAVGNGIKADVWREVRRRFGNIQIREFYAATEGNFSLLNYSSKIGAVGRHSILNKWISPYAVIKYNVEQEEPLRDSSGFCIQAAKGEPGLLVCLITARTPFSGYAGDLQQTEKKKLHDVFKKGDVYFNTGDLLRIDEDNFFYFQDRVGDTFRWKGENVATTEVADVITLAGCIKEANVYGVEVPGQEGRAGMAAVTLRDGLPFDSSDVFKRVENFLPAYARPRFIRIQRSLEVTGTFKHLKVKLVEEGFDLNQITDPVYFLDEKKKNYIPLTQDICHSVTAGQIKI</sequence>
<evidence type="ECO:0000256" key="4">
    <source>
        <dbReference type="ARBA" id="ARBA00022475"/>
    </source>
</evidence>
<dbReference type="GO" id="GO:0005886">
    <property type="term" value="C:plasma membrane"/>
    <property type="evidence" value="ECO:0007669"/>
    <property type="project" value="UniProtKB-SubCell"/>
</dbReference>
<dbReference type="InterPro" id="IPR000873">
    <property type="entry name" value="AMP-dep_synth/lig_dom"/>
</dbReference>
<evidence type="ECO:0000256" key="15">
    <source>
        <dbReference type="ARBA" id="ARBA00036527"/>
    </source>
</evidence>
<dbReference type="OrthoDB" id="288590at2759"/>
<dbReference type="Proteomes" id="UP000515145">
    <property type="component" value="Chromosome 6"/>
</dbReference>
<feature type="domain" description="AMP-dependent synthetase/ligase" evidence="19">
    <location>
        <begin position="55"/>
        <end position="364"/>
    </location>
</feature>
<evidence type="ECO:0000256" key="9">
    <source>
        <dbReference type="ARBA" id="ARBA00022989"/>
    </source>
</evidence>
<dbReference type="InterPro" id="IPR020845">
    <property type="entry name" value="AMP-binding_CS"/>
</dbReference>
<dbReference type="InterPro" id="IPR045851">
    <property type="entry name" value="AMP-bd_C_sf"/>
</dbReference>
<dbReference type="GO" id="GO:0005789">
    <property type="term" value="C:endoplasmic reticulum membrane"/>
    <property type="evidence" value="ECO:0007669"/>
    <property type="project" value="TreeGrafter"/>
</dbReference>
<comment type="catalytic activity">
    <reaction evidence="15">
        <text>a very long-chain fatty acid + ATP + CoA = a very long-chain fatty acyl-CoA + AMP + diphosphate</text>
        <dbReference type="Rhea" id="RHEA:54536"/>
        <dbReference type="ChEBI" id="CHEBI:30616"/>
        <dbReference type="ChEBI" id="CHEBI:33019"/>
        <dbReference type="ChEBI" id="CHEBI:57287"/>
        <dbReference type="ChEBI" id="CHEBI:58950"/>
        <dbReference type="ChEBI" id="CHEBI:138261"/>
        <dbReference type="ChEBI" id="CHEBI:456215"/>
    </reaction>
    <physiologicalReaction direction="left-to-right" evidence="15">
        <dbReference type="Rhea" id="RHEA:54537"/>
    </physiologicalReaction>
</comment>
<dbReference type="InterPro" id="IPR042099">
    <property type="entry name" value="ANL_N_sf"/>
</dbReference>
<feature type="domain" description="AMP-binding enzyme C-terminal" evidence="20">
    <location>
        <begin position="493"/>
        <end position="565"/>
    </location>
</feature>